<feature type="compositionally biased region" description="Basic and acidic residues" evidence="1">
    <location>
        <begin position="15"/>
        <end position="24"/>
    </location>
</feature>
<evidence type="ECO:0000256" key="1">
    <source>
        <dbReference type="SAM" id="MobiDB-lite"/>
    </source>
</evidence>
<reference evidence="3" key="1">
    <citation type="submission" date="2010-08" db="EMBL/GenBank/DDBJ databases">
        <authorList>
            <consortium name="Caenorhabditis japonica Sequencing Consortium"/>
            <person name="Wilson R.K."/>
        </authorList>
    </citation>
    <scope>NUCLEOTIDE SEQUENCE [LARGE SCALE GENOMIC DNA]</scope>
    <source>
        <strain evidence="3">DF5081</strain>
    </source>
</reference>
<evidence type="ECO:0000313" key="3">
    <source>
        <dbReference type="Proteomes" id="UP000005237"/>
    </source>
</evidence>
<feature type="compositionally biased region" description="Polar residues" evidence="1">
    <location>
        <begin position="31"/>
        <end position="43"/>
    </location>
</feature>
<name>A0A8R1IC99_CAEJA</name>
<proteinExistence type="predicted"/>
<sequence>MRSRSKTPVTRRVTRSLERNEQKRPLPPASSTPSKNDQFGENNTIKKRKSVRKSLEIETFRPDASVKYVEQDEDELPGDESGKNYPIMVLIRHDIDANYDLNKRIEVMSRKFQPSIPAFCTEAIRAQRYGGLSVKYDWPGIPTRKFGRKDLKEFGNKMDWPVQAIYDVINMDFKKIRGSFGIEIRQN</sequence>
<protein>
    <submittedName>
        <fullName evidence="2">Uncharacterized protein</fullName>
    </submittedName>
</protein>
<reference evidence="2" key="2">
    <citation type="submission" date="2022-06" db="UniProtKB">
        <authorList>
            <consortium name="EnsemblMetazoa"/>
        </authorList>
    </citation>
    <scope>IDENTIFICATION</scope>
    <source>
        <strain evidence="2">DF5081</strain>
    </source>
</reference>
<dbReference type="AlphaFoldDB" id="A0A8R1IC99"/>
<keyword evidence="3" id="KW-1185">Reference proteome</keyword>
<feature type="region of interest" description="Disordered" evidence="1">
    <location>
        <begin position="1"/>
        <end position="51"/>
    </location>
</feature>
<evidence type="ECO:0000313" key="2">
    <source>
        <dbReference type="EnsemblMetazoa" id="CJA20845.1"/>
    </source>
</evidence>
<organism evidence="2 3">
    <name type="scientific">Caenorhabditis japonica</name>
    <dbReference type="NCBI Taxonomy" id="281687"/>
    <lineage>
        <taxon>Eukaryota</taxon>
        <taxon>Metazoa</taxon>
        <taxon>Ecdysozoa</taxon>
        <taxon>Nematoda</taxon>
        <taxon>Chromadorea</taxon>
        <taxon>Rhabditida</taxon>
        <taxon>Rhabditina</taxon>
        <taxon>Rhabditomorpha</taxon>
        <taxon>Rhabditoidea</taxon>
        <taxon>Rhabditidae</taxon>
        <taxon>Peloderinae</taxon>
        <taxon>Caenorhabditis</taxon>
    </lineage>
</organism>
<accession>A0A8R1IC99</accession>
<dbReference type="EnsemblMetazoa" id="CJA20845.1">
    <property type="protein sequence ID" value="CJA20845.1"/>
    <property type="gene ID" value="WBGene00176417"/>
</dbReference>
<dbReference type="Proteomes" id="UP000005237">
    <property type="component" value="Unassembled WGS sequence"/>
</dbReference>